<dbReference type="OrthoDB" id="3219396at2759"/>
<protein>
    <recommendedName>
        <fullName evidence="3">F-box domain-containing protein</fullName>
    </recommendedName>
</protein>
<gene>
    <name evidence="1" type="ORF">Hypma_013479</name>
</gene>
<dbReference type="SUPFAM" id="SSF81383">
    <property type="entry name" value="F-box domain"/>
    <property type="match status" value="1"/>
</dbReference>
<dbReference type="AlphaFoldDB" id="A0A369JDV5"/>
<evidence type="ECO:0008006" key="3">
    <source>
        <dbReference type="Google" id="ProtNLM"/>
    </source>
</evidence>
<dbReference type="EMBL" id="LUEZ02000080">
    <property type="protein sequence ID" value="RDB19512.1"/>
    <property type="molecule type" value="Genomic_DNA"/>
</dbReference>
<accession>A0A369JDV5</accession>
<keyword evidence="2" id="KW-1185">Reference proteome</keyword>
<dbReference type="Proteomes" id="UP000076154">
    <property type="component" value="Unassembled WGS sequence"/>
</dbReference>
<name>A0A369JDV5_HYPMA</name>
<proteinExistence type="predicted"/>
<reference evidence="1" key="1">
    <citation type="submission" date="2018-04" db="EMBL/GenBank/DDBJ databases">
        <title>Whole genome sequencing of Hypsizygus marmoreus.</title>
        <authorList>
            <person name="Choi I.-G."/>
            <person name="Min B."/>
            <person name="Kim J.-G."/>
            <person name="Kim S."/>
            <person name="Oh Y.-L."/>
            <person name="Kong W.-S."/>
            <person name="Park H."/>
            <person name="Jeong J."/>
            <person name="Song E.-S."/>
        </authorList>
    </citation>
    <scope>NUCLEOTIDE SEQUENCE [LARGE SCALE GENOMIC DNA]</scope>
    <source>
        <strain evidence="1">51987-8</strain>
    </source>
</reference>
<comment type="caution">
    <text evidence="1">The sequence shown here is derived from an EMBL/GenBank/DDBJ whole genome shotgun (WGS) entry which is preliminary data.</text>
</comment>
<evidence type="ECO:0000313" key="2">
    <source>
        <dbReference type="Proteomes" id="UP000076154"/>
    </source>
</evidence>
<organism evidence="1 2">
    <name type="scientific">Hypsizygus marmoreus</name>
    <name type="common">White beech mushroom</name>
    <name type="synonym">Agaricus marmoreus</name>
    <dbReference type="NCBI Taxonomy" id="39966"/>
    <lineage>
        <taxon>Eukaryota</taxon>
        <taxon>Fungi</taxon>
        <taxon>Dikarya</taxon>
        <taxon>Basidiomycota</taxon>
        <taxon>Agaricomycotina</taxon>
        <taxon>Agaricomycetes</taxon>
        <taxon>Agaricomycetidae</taxon>
        <taxon>Agaricales</taxon>
        <taxon>Tricholomatineae</taxon>
        <taxon>Lyophyllaceae</taxon>
        <taxon>Hypsizygus</taxon>
    </lineage>
</organism>
<dbReference type="InParanoid" id="A0A369JDV5"/>
<dbReference type="InterPro" id="IPR036047">
    <property type="entry name" value="F-box-like_dom_sf"/>
</dbReference>
<evidence type="ECO:0000313" key="1">
    <source>
        <dbReference type="EMBL" id="RDB19512.1"/>
    </source>
</evidence>
<sequence>MPIATLLGSHLPAFLLSRFKRNSPCYILRLSLDIHVDHIFIYLRVEDILALRRVNKAFFLLTHEPIIWKRFLAHLSIPIPPLRPTFRYALEATDYEVEQLVSRAISLEDNWRRQKPKVTRADVFLAHYNVLDLKLLPGGKYLIASVKDSSSYRFFIVVFCLDHPKGPHAMARLPTRARAYYMQAKYMKYQGQDVIMLAYVIRTFEDGGPANVDPSEYSARTKIDPPHPFHHELNVAYISLNSLEAMANPHIVPGDADYTAIAQRQKGPFFQLATIVGTLAIDTISLFEMRGSPFVSLIQQPDNIAIFDAVNNAISILVCHEHQDHRGKRHFIRAVRALPYQDELLVIRSVQTEGFFEQFLEIYDMPTHAEHFTPMYPKAQCSLGFDNAFTVHISDYGIPSKNGESNYSLRHDLHPSPPISIYLENIVPSGINHFVVWPNVKDEPATKTRPATRTYFYDLEHVQQQTRHISEPHRVRVLPGAYRAIVYTVQRVDTTDTPSVVMFKRYLNPEVQTGDYPIPRVSKSTYVLRRDHPPFPHTAYTALDLDPHIMETYQRGGVQAISWDEGIGRVCVATGNSDQIEILDFAHVVQADQRFAQWKRNQDFVLHDTYDSATGLPIPVDWR</sequence>